<accession>A0A848B564</accession>
<evidence type="ECO:0000313" key="2">
    <source>
        <dbReference type="Proteomes" id="UP000576225"/>
    </source>
</evidence>
<proteinExistence type="predicted"/>
<reference evidence="1 2" key="1">
    <citation type="submission" date="2020-04" db="EMBL/GenBank/DDBJ databases">
        <authorList>
            <person name="Hitch T.C.A."/>
            <person name="Wylensek D."/>
            <person name="Clavel T."/>
        </authorList>
    </citation>
    <scope>NUCLEOTIDE SEQUENCE [LARGE SCALE GENOMIC DNA]</scope>
    <source>
        <strain evidence="1 2">COR2-253-APC-1A</strain>
    </source>
</reference>
<dbReference type="RefSeq" id="WP_168964240.1">
    <property type="nucleotide sequence ID" value="NZ_JABAEW010000106.1"/>
</dbReference>
<protein>
    <submittedName>
        <fullName evidence="1">Uncharacterized protein</fullName>
    </submittedName>
</protein>
<organism evidence="1 2">
    <name type="scientific">Victivallis vadensis</name>
    <dbReference type="NCBI Taxonomy" id="172901"/>
    <lineage>
        <taxon>Bacteria</taxon>
        <taxon>Pseudomonadati</taxon>
        <taxon>Lentisphaerota</taxon>
        <taxon>Lentisphaeria</taxon>
        <taxon>Victivallales</taxon>
        <taxon>Victivallaceae</taxon>
        <taxon>Victivallis</taxon>
    </lineage>
</organism>
<comment type="caution">
    <text evidence="1">The sequence shown here is derived from an EMBL/GenBank/DDBJ whole genome shotgun (WGS) entry which is preliminary data.</text>
</comment>
<dbReference type="EMBL" id="JABAEW010000106">
    <property type="protein sequence ID" value="NMD89337.1"/>
    <property type="molecule type" value="Genomic_DNA"/>
</dbReference>
<name>A0A848B564_9BACT</name>
<dbReference type="AlphaFoldDB" id="A0A848B564"/>
<gene>
    <name evidence="1" type="ORF">HF882_22380</name>
</gene>
<sequence>MNDCHENQMSLLADLKNIFHLERKIVDGDEYDSLSKLIEAFSNNIMWDEGYRKADAALIFYSLIKILASPSDMNELYNFEIFLLHIMPPSWHWKWKETKLKHSFDPYLQTYTTKEAEVILNCLKYVYPFCYKDEQELLDDVMEYWNKMAYHRSKLLAERNQQ</sequence>
<dbReference type="Proteomes" id="UP000576225">
    <property type="component" value="Unassembled WGS sequence"/>
</dbReference>
<evidence type="ECO:0000313" key="1">
    <source>
        <dbReference type="EMBL" id="NMD89337.1"/>
    </source>
</evidence>